<evidence type="ECO:0000256" key="2">
    <source>
        <dbReference type="SAM" id="MobiDB-lite"/>
    </source>
</evidence>
<organism evidence="4 5">
    <name type="scientific">Phyllobacterium zundukense</name>
    <dbReference type="NCBI Taxonomy" id="1867719"/>
    <lineage>
        <taxon>Bacteria</taxon>
        <taxon>Pseudomonadati</taxon>
        <taxon>Pseudomonadota</taxon>
        <taxon>Alphaproteobacteria</taxon>
        <taxon>Hyphomicrobiales</taxon>
        <taxon>Phyllobacteriaceae</taxon>
        <taxon>Phyllobacterium</taxon>
    </lineage>
</organism>
<keyword evidence="3" id="KW-0812">Transmembrane</keyword>
<dbReference type="RefSeq" id="WP_100001514.1">
    <property type="nucleotide sequence ID" value="NZ_CP017940.1"/>
</dbReference>
<dbReference type="EMBL" id="MZMT01000035">
    <property type="protein sequence ID" value="PIO44117.1"/>
    <property type="molecule type" value="Genomic_DNA"/>
</dbReference>
<dbReference type="Pfam" id="PF11014">
    <property type="entry name" value="DUF2852"/>
    <property type="match status" value="1"/>
</dbReference>
<evidence type="ECO:0000313" key="5">
    <source>
        <dbReference type="Proteomes" id="UP000232163"/>
    </source>
</evidence>
<accession>A0A2N9VX99</accession>
<gene>
    <name evidence="4" type="ORF">B5P45_14650</name>
</gene>
<evidence type="ECO:0000256" key="1">
    <source>
        <dbReference type="SAM" id="Coils"/>
    </source>
</evidence>
<name>A0A2N9VX99_9HYPH</name>
<evidence type="ECO:0000313" key="4">
    <source>
        <dbReference type="EMBL" id="PIO44117.1"/>
    </source>
</evidence>
<feature type="transmembrane region" description="Helical" evidence="3">
    <location>
        <begin position="16"/>
        <end position="39"/>
    </location>
</feature>
<dbReference type="AlphaFoldDB" id="A0A2N9VX99"/>
<feature type="region of interest" description="Disordered" evidence="2">
    <location>
        <begin position="125"/>
        <end position="150"/>
    </location>
</feature>
<reference evidence="4 5" key="1">
    <citation type="journal article" date="2017" name="Int J Environ Stud">
        <title>Does the Miocene-Pliocene relict legume Oxytropis triphylla form nitrogen-fixing nodules with a combination of bacterial strains?</title>
        <authorList>
            <person name="Safronova V."/>
            <person name="Belimov A."/>
            <person name="Sazanova A."/>
            <person name="Kuznetsova I."/>
            <person name="Popova J."/>
            <person name="Andronov E."/>
            <person name="Verkhozina A."/>
            <person name="Tikhonovich I."/>
        </authorList>
    </citation>
    <scope>NUCLEOTIDE SEQUENCE [LARGE SCALE GENOMIC DNA]</scope>
    <source>
        <strain evidence="4 5">Tri-38</strain>
    </source>
</reference>
<keyword evidence="5" id="KW-1185">Reference proteome</keyword>
<dbReference type="InterPro" id="IPR021273">
    <property type="entry name" value="DUF2852"/>
</dbReference>
<protein>
    <recommendedName>
        <fullName evidence="6">DUF2852 domain-containing protein</fullName>
    </recommendedName>
</protein>
<comment type="caution">
    <text evidence="4">The sequence shown here is derived from an EMBL/GenBank/DDBJ whole genome shotgun (WGS) entry which is preliminary data.</text>
</comment>
<keyword evidence="3" id="KW-0472">Membrane</keyword>
<dbReference type="OrthoDB" id="9806878at2"/>
<dbReference type="KEGG" id="pht:BLM14_18655"/>
<feature type="coiled-coil region" evidence="1">
    <location>
        <begin position="86"/>
        <end position="120"/>
    </location>
</feature>
<dbReference type="Proteomes" id="UP000232163">
    <property type="component" value="Unassembled WGS sequence"/>
</dbReference>
<evidence type="ECO:0000256" key="3">
    <source>
        <dbReference type="SAM" id="Phobius"/>
    </source>
</evidence>
<evidence type="ECO:0008006" key="6">
    <source>
        <dbReference type="Google" id="ProtNLM"/>
    </source>
</evidence>
<keyword evidence="3" id="KW-1133">Transmembrane helix</keyword>
<keyword evidence="1" id="KW-0175">Coiled coil</keyword>
<sequence>MNNAALIRPGWTPATIALMIIGFMLFWPLGLAMLAYIVWGNRFGGFKNEMSNATDNFCGAFRRQRHSHHFGRGPFGTGNVAFDEWREKELERLDEERRKLEEMRSEFEEYARELRRAKDREEFDRFMAERNAAPKKPSGSVPGVNDTDGE</sequence>
<proteinExistence type="predicted"/>